<evidence type="ECO:0000313" key="1">
    <source>
        <dbReference type="EMBL" id="BBZ23237.1"/>
    </source>
</evidence>
<proteinExistence type="predicted"/>
<dbReference type="OrthoDB" id="5178774at2"/>
<reference evidence="1 2" key="1">
    <citation type="journal article" date="2019" name="Emerg. Microbes Infect.">
        <title>Comprehensive subspecies identification of 175 nontuberculous mycobacteria species based on 7547 genomic profiles.</title>
        <authorList>
            <person name="Matsumoto Y."/>
            <person name="Kinjo T."/>
            <person name="Motooka D."/>
            <person name="Nabeya D."/>
            <person name="Jung N."/>
            <person name="Uechi K."/>
            <person name="Horii T."/>
            <person name="Iida T."/>
            <person name="Fujita J."/>
            <person name="Nakamura S."/>
        </authorList>
    </citation>
    <scope>NUCLEOTIDE SEQUENCE [LARGE SCALE GENOMIC DNA]</scope>
    <source>
        <strain evidence="1 2">JCM 13571</strain>
    </source>
</reference>
<keyword evidence="2" id="KW-1185">Reference proteome</keyword>
<dbReference type="InterPro" id="IPR019639">
    <property type="entry name" value="DUF2505"/>
</dbReference>
<sequence length="167" mass="17822">MPRSFEVRFASPATVEQVHRAFGNRAYWQARLEAFGGTKSLDCLDVDADGRIRVVVNEDLRHGALPGMLAKVYRGDLNIVSTEVWTPAADGRVDGAITVAVTGAPGSGSGVAVLERAGTGSQMTLSGTVRFKMPLVGGPIESFLAREFAQGVPEIQRFTTSWLGENA</sequence>
<gene>
    <name evidence="1" type="ORF">MHIB_16550</name>
</gene>
<evidence type="ECO:0000313" key="2">
    <source>
        <dbReference type="Proteomes" id="UP000467260"/>
    </source>
</evidence>
<dbReference type="RefSeq" id="WP_085135428.1">
    <property type="nucleotide sequence ID" value="NZ_AP022609.1"/>
</dbReference>
<accession>A0A7I7X2X6</accession>
<dbReference type="Pfam" id="PF10698">
    <property type="entry name" value="DUF2505"/>
    <property type="match status" value="1"/>
</dbReference>
<dbReference type="Proteomes" id="UP000467260">
    <property type="component" value="Chromosome"/>
</dbReference>
<dbReference type="KEGG" id="mhib:MHIB_16550"/>
<organism evidence="1 2">
    <name type="scientific">Mycolicibacter hiberniae</name>
    <dbReference type="NCBI Taxonomy" id="29314"/>
    <lineage>
        <taxon>Bacteria</taxon>
        <taxon>Bacillati</taxon>
        <taxon>Actinomycetota</taxon>
        <taxon>Actinomycetes</taxon>
        <taxon>Mycobacteriales</taxon>
        <taxon>Mycobacteriaceae</taxon>
        <taxon>Mycolicibacter</taxon>
    </lineage>
</organism>
<name>A0A7I7X2X6_9MYCO</name>
<dbReference type="EMBL" id="AP022609">
    <property type="protein sequence ID" value="BBZ23237.1"/>
    <property type="molecule type" value="Genomic_DNA"/>
</dbReference>
<protein>
    <submittedName>
        <fullName evidence="1">Uncharacterized protein</fullName>
    </submittedName>
</protein>
<dbReference type="AlphaFoldDB" id="A0A7I7X2X6"/>